<dbReference type="Pfam" id="PF02254">
    <property type="entry name" value="TrkA_N"/>
    <property type="match status" value="1"/>
</dbReference>
<dbReference type="Pfam" id="PF00999">
    <property type="entry name" value="Na_H_Exchanger"/>
    <property type="match status" value="1"/>
</dbReference>
<feature type="transmembrane region" description="Helical" evidence="7">
    <location>
        <begin position="28"/>
        <end position="44"/>
    </location>
</feature>
<feature type="transmembrane region" description="Helical" evidence="7">
    <location>
        <begin position="6"/>
        <end position="23"/>
    </location>
</feature>
<keyword evidence="5 7" id="KW-1133">Transmembrane helix</keyword>
<feature type="transmembrane region" description="Helical" evidence="7">
    <location>
        <begin position="50"/>
        <end position="68"/>
    </location>
</feature>
<accession>A0A0G1M5J5</accession>
<dbReference type="Gene3D" id="1.20.1530.20">
    <property type="match status" value="1"/>
</dbReference>
<evidence type="ECO:0000259" key="8">
    <source>
        <dbReference type="Pfam" id="PF00999"/>
    </source>
</evidence>
<evidence type="ECO:0000259" key="9">
    <source>
        <dbReference type="Pfam" id="PF02254"/>
    </source>
</evidence>
<comment type="similarity">
    <text evidence="2">Belongs to the monovalent cation:proton antiporter 2 (CPA2) transporter (TC 2.A.37) family.</text>
</comment>
<evidence type="ECO:0000256" key="2">
    <source>
        <dbReference type="ARBA" id="ARBA00005551"/>
    </source>
</evidence>
<protein>
    <submittedName>
        <fullName evidence="10">Sodium/hydrogen exchanger</fullName>
    </submittedName>
</protein>
<feature type="transmembrane region" description="Helical" evidence="7">
    <location>
        <begin position="111"/>
        <end position="130"/>
    </location>
</feature>
<evidence type="ECO:0000313" key="11">
    <source>
        <dbReference type="Proteomes" id="UP000033901"/>
    </source>
</evidence>
<dbReference type="Gene3D" id="3.40.50.720">
    <property type="entry name" value="NAD(P)-binding Rossmann-like Domain"/>
    <property type="match status" value="1"/>
</dbReference>
<dbReference type="AlphaFoldDB" id="A0A0G1M5J5"/>
<dbReference type="Proteomes" id="UP000033901">
    <property type="component" value="Unassembled WGS sequence"/>
</dbReference>
<keyword evidence="3" id="KW-0813">Transport</keyword>
<keyword evidence="6 7" id="KW-0472">Membrane</keyword>
<evidence type="ECO:0000256" key="3">
    <source>
        <dbReference type="ARBA" id="ARBA00022448"/>
    </source>
</evidence>
<evidence type="ECO:0000256" key="5">
    <source>
        <dbReference type="ARBA" id="ARBA00022989"/>
    </source>
</evidence>
<reference evidence="10 11" key="1">
    <citation type="journal article" date="2015" name="Nature">
        <title>rRNA introns, odd ribosomes, and small enigmatic genomes across a large radiation of phyla.</title>
        <authorList>
            <person name="Brown C.T."/>
            <person name="Hug L.A."/>
            <person name="Thomas B.C."/>
            <person name="Sharon I."/>
            <person name="Castelle C.J."/>
            <person name="Singh A."/>
            <person name="Wilkins M.J."/>
            <person name="Williams K.H."/>
            <person name="Banfield J.F."/>
        </authorList>
    </citation>
    <scope>NUCLEOTIDE SEQUENCE [LARGE SCALE GENOMIC DNA]</scope>
</reference>
<feature type="transmembrane region" description="Helical" evidence="7">
    <location>
        <begin position="203"/>
        <end position="226"/>
    </location>
</feature>
<dbReference type="GO" id="GO:0016020">
    <property type="term" value="C:membrane"/>
    <property type="evidence" value="ECO:0007669"/>
    <property type="project" value="UniProtKB-SubCell"/>
</dbReference>
<comment type="caution">
    <text evidence="10">The sequence shown here is derived from an EMBL/GenBank/DDBJ whole genome shotgun (WGS) entry which is preliminary data.</text>
</comment>
<feature type="transmembrane region" description="Helical" evidence="7">
    <location>
        <begin position="350"/>
        <end position="369"/>
    </location>
</feature>
<feature type="transmembrane region" description="Helical" evidence="7">
    <location>
        <begin position="289"/>
        <end position="311"/>
    </location>
</feature>
<feature type="transmembrane region" description="Helical" evidence="7">
    <location>
        <begin position="80"/>
        <end position="105"/>
    </location>
</feature>
<feature type="domain" description="RCK N-terminal" evidence="9">
    <location>
        <begin position="405"/>
        <end position="520"/>
    </location>
</feature>
<gene>
    <name evidence="10" type="ORF">UW61_C0014G0005</name>
</gene>
<comment type="subcellular location">
    <subcellularLocation>
        <location evidence="1">Membrane</location>
        <topology evidence="1">Multi-pass membrane protein</topology>
    </subcellularLocation>
</comment>
<dbReference type="PANTHER" id="PTHR42751">
    <property type="entry name" value="SODIUM/HYDROGEN EXCHANGER FAMILY/TRKA DOMAIN PROTEIN"/>
    <property type="match status" value="1"/>
</dbReference>
<evidence type="ECO:0000256" key="6">
    <source>
        <dbReference type="ARBA" id="ARBA00023136"/>
    </source>
</evidence>
<name>A0A0G1M5J5_9BACT</name>
<sequence length="557" mass="60319">MSFPELALLLVVAAASGVVAKAIKQPLLVGYLLAGLFLAFFGVVKDFEAIAALGKIGVALLLFLVGLEMNIRELPTIGRIALLTGLGQIIFTSVVGYLIAFALGFGVLPSLYIAVALTFSSTIIIVKLLSEKGDIGSLYGKIAVGFLLVQDFVAVLILMFLGGLGGGEATPAQFLVIGIKALALFASVWFLSKKILPTLFDRFVASSPEMLFVGSIAWALGVAALVGGPLGFSYEIGGFLAGLALSNLPEHLGIASKTRPLRDFFLTIFFLTLGTQLLVRGIAAVTVPAIIFSLFVLIGNPLIVLIIMGVMRYKKRTSFLASVTVAQISEFSFILMAMGLSLGHLSQTDVATVIVVGVITMTVSTYMILGSDKIFLRLKDLLSIFERKNTHETALLEEKIYNDHIILIGCDRMGKALISFFKKKGLFYLVVDHNPKVFAYLSAEGVPVLLGDIDDPEIKDLAKMDKARMVISTISNTNDNMSILEYVRNLTRRPLVITKAFSKTEALREYEAGAAFVLLPEVIAGEYLRHIFVAHGVSEERIRKMGKGHFNRLLTSK</sequence>
<feature type="transmembrane region" description="Helical" evidence="7">
    <location>
        <begin position="318"/>
        <end position="338"/>
    </location>
</feature>
<dbReference type="InterPro" id="IPR038770">
    <property type="entry name" value="Na+/solute_symporter_sf"/>
</dbReference>
<dbReference type="SUPFAM" id="SSF51735">
    <property type="entry name" value="NAD(P)-binding Rossmann-fold domains"/>
    <property type="match status" value="1"/>
</dbReference>
<organism evidence="10 11">
    <name type="scientific">Candidatus Curtissbacteria bacterium GW2011_GWC1_44_33</name>
    <dbReference type="NCBI Taxonomy" id="1618413"/>
    <lineage>
        <taxon>Bacteria</taxon>
        <taxon>Candidatus Curtissiibacteriota</taxon>
    </lineage>
</organism>
<evidence type="ECO:0000313" key="10">
    <source>
        <dbReference type="EMBL" id="KKT67194.1"/>
    </source>
</evidence>
<dbReference type="InterPro" id="IPR006153">
    <property type="entry name" value="Cation/H_exchanger_TM"/>
</dbReference>
<dbReference type="GO" id="GO:1902600">
    <property type="term" value="P:proton transmembrane transport"/>
    <property type="evidence" value="ECO:0007669"/>
    <property type="project" value="InterPro"/>
</dbReference>
<dbReference type="InterPro" id="IPR003148">
    <property type="entry name" value="RCK_N"/>
</dbReference>
<proteinExistence type="inferred from homology"/>
<dbReference type="GO" id="GO:0015297">
    <property type="term" value="F:antiporter activity"/>
    <property type="evidence" value="ECO:0007669"/>
    <property type="project" value="InterPro"/>
</dbReference>
<feature type="domain" description="Cation/H+ exchanger transmembrane" evidence="8">
    <location>
        <begin position="11"/>
        <end position="365"/>
    </location>
</feature>
<dbReference type="PATRIC" id="fig|1618413.3.peg.195"/>
<evidence type="ECO:0000256" key="7">
    <source>
        <dbReference type="SAM" id="Phobius"/>
    </source>
</evidence>
<feature type="transmembrane region" description="Helical" evidence="7">
    <location>
        <begin position="142"/>
        <end position="166"/>
    </location>
</feature>
<evidence type="ECO:0000256" key="4">
    <source>
        <dbReference type="ARBA" id="ARBA00022692"/>
    </source>
</evidence>
<feature type="transmembrane region" description="Helical" evidence="7">
    <location>
        <begin position="172"/>
        <end position="191"/>
    </location>
</feature>
<keyword evidence="4 7" id="KW-0812">Transmembrane</keyword>
<evidence type="ECO:0000256" key="1">
    <source>
        <dbReference type="ARBA" id="ARBA00004141"/>
    </source>
</evidence>
<dbReference type="GO" id="GO:0006813">
    <property type="term" value="P:potassium ion transport"/>
    <property type="evidence" value="ECO:0007669"/>
    <property type="project" value="InterPro"/>
</dbReference>
<dbReference type="InterPro" id="IPR036291">
    <property type="entry name" value="NAD(P)-bd_dom_sf"/>
</dbReference>
<dbReference type="PANTHER" id="PTHR42751:SF3">
    <property type="entry name" value="SODIUM_GLUTAMATE SYMPORTER"/>
    <property type="match status" value="1"/>
</dbReference>
<dbReference type="EMBL" id="LCIZ01000014">
    <property type="protein sequence ID" value="KKT67194.1"/>
    <property type="molecule type" value="Genomic_DNA"/>
</dbReference>